<dbReference type="EMBL" id="SACJ01000002">
    <property type="protein sequence ID" value="RVT78624.1"/>
    <property type="molecule type" value="Genomic_DNA"/>
</dbReference>
<dbReference type="PROSITE" id="PS51257">
    <property type="entry name" value="PROKAR_LIPOPROTEIN"/>
    <property type="match status" value="1"/>
</dbReference>
<evidence type="ECO:0000256" key="1">
    <source>
        <dbReference type="SAM" id="SignalP"/>
    </source>
</evidence>
<evidence type="ECO:0008006" key="4">
    <source>
        <dbReference type="Google" id="ProtNLM"/>
    </source>
</evidence>
<sequence>MKKVFLSLAVVAVLTVVSCKKAEEAAPEAAADTTAVAVDSAATVADTAAVAVDSAAAAPAAAATEAPAAAPAK</sequence>
<comment type="caution">
    <text evidence="2">The sequence shown here is derived from an EMBL/GenBank/DDBJ whole genome shotgun (WGS) entry which is preliminary data.</text>
</comment>
<evidence type="ECO:0000313" key="2">
    <source>
        <dbReference type="EMBL" id="RVT78624.1"/>
    </source>
</evidence>
<feature type="chain" id="PRO_5019376246" description="Lipoprotein" evidence="1">
    <location>
        <begin position="23"/>
        <end position="73"/>
    </location>
</feature>
<dbReference type="RefSeq" id="WP_128193825.1">
    <property type="nucleotide sequence ID" value="NZ_SACJ01000002.1"/>
</dbReference>
<keyword evidence="1" id="KW-0732">Signal</keyword>
<reference evidence="2 3" key="1">
    <citation type="submission" date="2019-01" db="EMBL/GenBank/DDBJ databases">
        <authorList>
            <person name="Chen W.-M."/>
        </authorList>
    </citation>
    <scope>NUCLEOTIDE SEQUENCE [LARGE SCALE GENOMIC DNA]</scope>
    <source>
        <strain evidence="2 3">BBQ-12</strain>
    </source>
</reference>
<proteinExistence type="predicted"/>
<protein>
    <recommendedName>
        <fullName evidence="4">Lipoprotein</fullName>
    </recommendedName>
</protein>
<feature type="signal peptide" evidence="1">
    <location>
        <begin position="1"/>
        <end position="22"/>
    </location>
</feature>
<organism evidence="2 3">
    <name type="scientific">Flavobacterium sufflavum</name>
    <dbReference type="NCBI Taxonomy" id="1921138"/>
    <lineage>
        <taxon>Bacteria</taxon>
        <taxon>Pseudomonadati</taxon>
        <taxon>Bacteroidota</taxon>
        <taxon>Flavobacteriia</taxon>
        <taxon>Flavobacteriales</taxon>
        <taxon>Flavobacteriaceae</taxon>
        <taxon>Flavobacterium</taxon>
    </lineage>
</organism>
<evidence type="ECO:0000313" key="3">
    <source>
        <dbReference type="Proteomes" id="UP000285211"/>
    </source>
</evidence>
<name>A0A437L1I5_9FLAO</name>
<accession>A0A437L1I5</accession>
<dbReference type="Proteomes" id="UP000285211">
    <property type="component" value="Unassembled WGS sequence"/>
</dbReference>
<gene>
    <name evidence="2" type="ORF">EOD40_05160</name>
</gene>
<keyword evidence="3" id="KW-1185">Reference proteome</keyword>
<dbReference type="AlphaFoldDB" id="A0A437L1I5"/>